<dbReference type="PANTHER" id="PTHR11537:SF254">
    <property type="entry name" value="POTASSIUM VOLTAGE-GATED CHANNEL PROTEIN SHAB"/>
    <property type="match status" value="1"/>
</dbReference>
<evidence type="ECO:0000256" key="10">
    <source>
        <dbReference type="ARBA" id="ARBA00023136"/>
    </source>
</evidence>
<dbReference type="PANTHER" id="PTHR11537">
    <property type="entry name" value="VOLTAGE-GATED POTASSIUM CHANNEL"/>
    <property type="match status" value="1"/>
</dbReference>
<sequence>MNEQKLRKKIRTVIFGHDTRAGKAFDEILIASIIVSVAVVMLDSVHDYNARYGTLLHAIEWFFTIVFTLEYALRIYSASKKAAYAWSFFGIVDLIAILPTYVALFIPGGQYFMVVRVLRVLRIFRILKFSRYVSDSRVLMQSLKDSRSKIVVFLLALLTITIILGSLMFVIEGEENGFTSIPRSVYWAIVTLTTVGYGDISPRTTLGQAVSILIMIIGYGIIAVPTGIVTAELTRKKIKGQMRRTCPTCKKDDHEDDASYCSHCGHKLMSA</sequence>
<accession>A0A0F9FTV2</accession>
<proteinExistence type="predicted"/>
<feature type="transmembrane region" description="Helical" evidence="12">
    <location>
        <begin position="150"/>
        <end position="171"/>
    </location>
</feature>
<evidence type="ECO:0000256" key="3">
    <source>
        <dbReference type="ARBA" id="ARBA00022538"/>
    </source>
</evidence>
<keyword evidence="3" id="KW-0633">Potassium transport</keyword>
<dbReference type="InterPro" id="IPR027359">
    <property type="entry name" value="Volt_channel_dom_sf"/>
</dbReference>
<comment type="caution">
    <text evidence="14">The sequence shown here is derived from an EMBL/GenBank/DDBJ whole genome shotgun (WGS) entry which is preliminary data.</text>
</comment>
<evidence type="ECO:0000259" key="13">
    <source>
        <dbReference type="Pfam" id="PF00520"/>
    </source>
</evidence>
<name>A0A0F9FTV2_9ZZZZ</name>
<keyword evidence="6" id="KW-0851">Voltage-gated channel</keyword>
<comment type="subcellular location">
    <subcellularLocation>
        <location evidence="1">Membrane</location>
        <topology evidence="1">Multi-pass membrane protein</topology>
    </subcellularLocation>
</comment>
<keyword evidence="8 12" id="KW-1133">Transmembrane helix</keyword>
<organism evidence="14">
    <name type="scientific">marine sediment metagenome</name>
    <dbReference type="NCBI Taxonomy" id="412755"/>
    <lineage>
        <taxon>unclassified sequences</taxon>
        <taxon>metagenomes</taxon>
        <taxon>ecological metagenomes</taxon>
    </lineage>
</organism>
<keyword evidence="5" id="KW-0631">Potassium channel</keyword>
<dbReference type="InterPro" id="IPR028325">
    <property type="entry name" value="VG_K_chnl"/>
</dbReference>
<dbReference type="Gene3D" id="1.10.287.70">
    <property type="match status" value="1"/>
</dbReference>
<dbReference type="Pfam" id="PF00520">
    <property type="entry name" value="Ion_trans"/>
    <property type="match status" value="1"/>
</dbReference>
<evidence type="ECO:0000256" key="5">
    <source>
        <dbReference type="ARBA" id="ARBA00022826"/>
    </source>
</evidence>
<dbReference type="AlphaFoldDB" id="A0A0F9FTV2"/>
<evidence type="ECO:0000256" key="1">
    <source>
        <dbReference type="ARBA" id="ARBA00004141"/>
    </source>
</evidence>
<dbReference type="GO" id="GO:0008076">
    <property type="term" value="C:voltage-gated potassium channel complex"/>
    <property type="evidence" value="ECO:0007669"/>
    <property type="project" value="InterPro"/>
</dbReference>
<gene>
    <name evidence="14" type="ORF">LCGC14_1912080</name>
</gene>
<keyword evidence="4 12" id="KW-0812">Transmembrane</keyword>
<keyword evidence="9" id="KW-0406">Ion transport</keyword>
<feature type="transmembrane region" description="Helical" evidence="12">
    <location>
        <begin position="209"/>
        <end position="234"/>
    </location>
</feature>
<feature type="transmembrane region" description="Helical" evidence="12">
    <location>
        <begin position="54"/>
        <end position="73"/>
    </location>
</feature>
<evidence type="ECO:0000256" key="11">
    <source>
        <dbReference type="ARBA" id="ARBA00023303"/>
    </source>
</evidence>
<feature type="transmembrane region" description="Helical" evidence="12">
    <location>
        <begin position="85"/>
        <end position="105"/>
    </location>
</feature>
<evidence type="ECO:0000256" key="4">
    <source>
        <dbReference type="ARBA" id="ARBA00022692"/>
    </source>
</evidence>
<keyword evidence="10 12" id="KW-0472">Membrane</keyword>
<evidence type="ECO:0000256" key="8">
    <source>
        <dbReference type="ARBA" id="ARBA00022989"/>
    </source>
</evidence>
<dbReference type="Gene3D" id="1.20.120.350">
    <property type="entry name" value="Voltage-gated potassium channels. Chain C"/>
    <property type="match status" value="1"/>
</dbReference>
<dbReference type="GO" id="GO:0005249">
    <property type="term" value="F:voltage-gated potassium channel activity"/>
    <property type="evidence" value="ECO:0007669"/>
    <property type="project" value="InterPro"/>
</dbReference>
<evidence type="ECO:0000256" key="9">
    <source>
        <dbReference type="ARBA" id="ARBA00023065"/>
    </source>
</evidence>
<keyword evidence="11" id="KW-0407">Ion channel</keyword>
<feature type="transmembrane region" description="Helical" evidence="12">
    <location>
        <begin position="21"/>
        <end position="42"/>
    </location>
</feature>
<evidence type="ECO:0000313" key="14">
    <source>
        <dbReference type="EMBL" id="KKL89698.1"/>
    </source>
</evidence>
<dbReference type="PRINTS" id="PR00169">
    <property type="entry name" value="KCHANNEL"/>
</dbReference>
<dbReference type="SUPFAM" id="SSF81324">
    <property type="entry name" value="Voltage-gated potassium channels"/>
    <property type="match status" value="1"/>
</dbReference>
<dbReference type="GO" id="GO:0001508">
    <property type="term" value="P:action potential"/>
    <property type="evidence" value="ECO:0007669"/>
    <property type="project" value="TreeGrafter"/>
</dbReference>
<protein>
    <recommendedName>
        <fullName evidence="13">Ion transport domain-containing protein</fullName>
    </recommendedName>
</protein>
<evidence type="ECO:0000256" key="6">
    <source>
        <dbReference type="ARBA" id="ARBA00022882"/>
    </source>
</evidence>
<evidence type="ECO:0000256" key="7">
    <source>
        <dbReference type="ARBA" id="ARBA00022958"/>
    </source>
</evidence>
<reference evidence="14" key="1">
    <citation type="journal article" date="2015" name="Nature">
        <title>Complex archaea that bridge the gap between prokaryotes and eukaryotes.</title>
        <authorList>
            <person name="Spang A."/>
            <person name="Saw J.H."/>
            <person name="Jorgensen S.L."/>
            <person name="Zaremba-Niedzwiedzka K."/>
            <person name="Martijn J."/>
            <person name="Lind A.E."/>
            <person name="van Eijk R."/>
            <person name="Schleper C."/>
            <person name="Guy L."/>
            <person name="Ettema T.J."/>
        </authorList>
    </citation>
    <scope>NUCLEOTIDE SEQUENCE</scope>
</reference>
<dbReference type="EMBL" id="LAZR01020215">
    <property type="protein sequence ID" value="KKL89698.1"/>
    <property type="molecule type" value="Genomic_DNA"/>
</dbReference>
<keyword evidence="7" id="KW-0630">Potassium</keyword>
<feature type="domain" description="Ion transport" evidence="13">
    <location>
        <begin position="24"/>
        <end position="233"/>
    </location>
</feature>
<dbReference type="InterPro" id="IPR005821">
    <property type="entry name" value="Ion_trans_dom"/>
</dbReference>
<evidence type="ECO:0000256" key="2">
    <source>
        <dbReference type="ARBA" id="ARBA00022448"/>
    </source>
</evidence>
<evidence type="ECO:0000256" key="12">
    <source>
        <dbReference type="SAM" id="Phobius"/>
    </source>
</evidence>
<keyword evidence="2" id="KW-0813">Transport</keyword>